<dbReference type="EMBL" id="JAVDWE010000001">
    <property type="protein sequence ID" value="MDR7093103.1"/>
    <property type="molecule type" value="Genomic_DNA"/>
</dbReference>
<dbReference type="Pfam" id="PF00440">
    <property type="entry name" value="TetR_N"/>
    <property type="match status" value="1"/>
</dbReference>
<dbReference type="SUPFAM" id="SSF48498">
    <property type="entry name" value="Tetracyclin repressor-like, C-terminal domain"/>
    <property type="match status" value="1"/>
</dbReference>
<name>A0ABU1V773_9BURK</name>
<keyword evidence="7" id="KW-1185">Reference proteome</keyword>
<evidence type="ECO:0000313" key="7">
    <source>
        <dbReference type="Proteomes" id="UP001265550"/>
    </source>
</evidence>
<accession>A0ABU1V773</accession>
<dbReference type="PROSITE" id="PS50977">
    <property type="entry name" value="HTH_TETR_2"/>
    <property type="match status" value="1"/>
</dbReference>
<evidence type="ECO:0000313" key="6">
    <source>
        <dbReference type="EMBL" id="MDR7093103.1"/>
    </source>
</evidence>
<dbReference type="InterPro" id="IPR041490">
    <property type="entry name" value="KstR2_TetR_C"/>
</dbReference>
<dbReference type="PANTHER" id="PTHR30055:SF234">
    <property type="entry name" value="HTH-TYPE TRANSCRIPTIONAL REGULATOR BETI"/>
    <property type="match status" value="1"/>
</dbReference>
<feature type="domain" description="HTH tetR-type" evidence="5">
    <location>
        <begin position="10"/>
        <end position="70"/>
    </location>
</feature>
<keyword evidence="3" id="KW-0804">Transcription</keyword>
<keyword evidence="1" id="KW-0805">Transcription regulation</keyword>
<protein>
    <submittedName>
        <fullName evidence="6">AcrR family transcriptional regulator</fullName>
    </submittedName>
</protein>
<dbReference type="InterPro" id="IPR050109">
    <property type="entry name" value="HTH-type_TetR-like_transc_reg"/>
</dbReference>
<dbReference type="Proteomes" id="UP001265550">
    <property type="component" value="Unassembled WGS sequence"/>
</dbReference>
<keyword evidence="2 4" id="KW-0238">DNA-binding</keyword>
<dbReference type="InterPro" id="IPR036271">
    <property type="entry name" value="Tet_transcr_reg_TetR-rel_C_sf"/>
</dbReference>
<dbReference type="PRINTS" id="PR00455">
    <property type="entry name" value="HTHTETR"/>
</dbReference>
<dbReference type="RefSeq" id="WP_204731865.1">
    <property type="nucleotide sequence ID" value="NZ_JAVDWE010000001.1"/>
</dbReference>
<comment type="caution">
    <text evidence="6">The sequence shown here is derived from an EMBL/GenBank/DDBJ whole genome shotgun (WGS) entry which is preliminary data.</text>
</comment>
<reference evidence="6 7" key="1">
    <citation type="submission" date="2023-07" db="EMBL/GenBank/DDBJ databases">
        <title>Sorghum-associated microbial communities from plants grown in Nebraska, USA.</title>
        <authorList>
            <person name="Schachtman D."/>
        </authorList>
    </citation>
    <scope>NUCLEOTIDE SEQUENCE [LARGE SCALE GENOMIC DNA]</scope>
    <source>
        <strain evidence="6 7">BE240</strain>
    </source>
</reference>
<evidence type="ECO:0000256" key="4">
    <source>
        <dbReference type="PROSITE-ProRule" id="PRU00335"/>
    </source>
</evidence>
<dbReference type="Gene3D" id="1.10.357.10">
    <property type="entry name" value="Tetracycline Repressor, domain 2"/>
    <property type="match status" value="1"/>
</dbReference>
<organism evidence="6 7">
    <name type="scientific">Hydrogenophaga laconesensis</name>
    <dbReference type="NCBI Taxonomy" id="1805971"/>
    <lineage>
        <taxon>Bacteria</taxon>
        <taxon>Pseudomonadati</taxon>
        <taxon>Pseudomonadota</taxon>
        <taxon>Betaproteobacteria</taxon>
        <taxon>Burkholderiales</taxon>
        <taxon>Comamonadaceae</taxon>
        <taxon>Hydrogenophaga</taxon>
    </lineage>
</organism>
<evidence type="ECO:0000259" key="5">
    <source>
        <dbReference type="PROSITE" id="PS50977"/>
    </source>
</evidence>
<dbReference type="SUPFAM" id="SSF46689">
    <property type="entry name" value="Homeodomain-like"/>
    <property type="match status" value="1"/>
</dbReference>
<evidence type="ECO:0000256" key="2">
    <source>
        <dbReference type="ARBA" id="ARBA00023125"/>
    </source>
</evidence>
<dbReference type="Gene3D" id="1.10.10.60">
    <property type="entry name" value="Homeodomain-like"/>
    <property type="match status" value="1"/>
</dbReference>
<dbReference type="PANTHER" id="PTHR30055">
    <property type="entry name" value="HTH-TYPE TRANSCRIPTIONAL REGULATOR RUTR"/>
    <property type="match status" value="1"/>
</dbReference>
<gene>
    <name evidence="6" type="ORF">J2X09_000826</name>
</gene>
<proteinExistence type="predicted"/>
<dbReference type="Pfam" id="PF17932">
    <property type="entry name" value="TetR_C_24"/>
    <property type="match status" value="1"/>
</dbReference>
<dbReference type="InterPro" id="IPR001647">
    <property type="entry name" value="HTH_TetR"/>
</dbReference>
<feature type="DNA-binding region" description="H-T-H motif" evidence="4">
    <location>
        <begin position="33"/>
        <end position="52"/>
    </location>
</feature>
<evidence type="ECO:0000256" key="3">
    <source>
        <dbReference type="ARBA" id="ARBA00023163"/>
    </source>
</evidence>
<evidence type="ECO:0000256" key="1">
    <source>
        <dbReference type="ARBA" id="ARBA00023015"/>
    </source>
</evidence>
<sequence>MARSLASNHDDKRQRILDVAAALFASTSYESARLVDIAAACNVSKSALYHYFPSKEVLLYVIISEHIMSSVAELETIAHGSGSSRERLTSLVRAMVKRAAEKRHEHMVLTNDLKFLPALQQQEIKLAQAKALDFVVELLNDINPHLMRRRREGASYALFLYGSMISTATWYRRGGGMTPHELADRLTEVFLKGFDGGDHPPGYR</sequence>
<dbReference type="InterPro" id="IPR009057">
    <property type="entry name" value="Homeodomain-like_sf"/>
</dbReference>